<protein>
    <submittedName>
        <fullName evidence="3">Type IV pilus assembly protein PilY1</fullName>
    </submittedName>
</protein>
<feature type="compositionally biased region" description="Low complexity" evidence="1">
    <location>
        <begin position="956"/>
        <end position="968"/>
    </location>
</feature>
<dbReference type="RefSeq" id="WP_121875726.1">
    <property type="nucleotide sequence ID" value="NZ_REFJ01000001.1"/>
</dbReference>
<dbReference type="OrthoDB" id="7156875at2"/>
<feature type="region of interest" description="Disordered" evidence="1">
    <location>
        <begin position="944"/>
        <end position="968"/>
    </location>
</feature>
<sequence length="1113" mass="118702">MKTKRLSAKISTLAAAVGFAAASSVPAHDTDIFLAGAGAGGVPNILFVIDNSANWNASMGDETNGVDTRTPTKNMLIHDALFNMVSCLAVPDTVVEVEQADGSFASTVVATGAVTDPSCPADSNSSTYAMNLGLMLYSDSNSPRGGKIMRAVEEFTPASRLAWQDYLVRKEAESKTGSELAISDLFYLNASGNDNDYLLDKTNNAPYGMSLHEAYRYYMGLSAYSGLNDGNYDPAAVDASGNYISPVTAGDCGNSYVVLIGNGSPDSGENTSAEAALRAAGGDASVIDLDGNKYESSWADEWSRFLENTDTDDSQDGNQNIVTFVVDVYNPDANGKDPRTADERGYLRSIARGGYHTAENANELTQAIKDILNEILAINTAFAATALPVSVNVRGTNLNQVYIGVFRPDTYNRPLWPGNLKMYTLGVDANTNEVQLEDKNGLAAENRASGFINATATSFWSVDSNYWDFDPRGTIPSGSDAPDGEVVEKGGVAQRIRSASAAVRDLLTFTSDTSGTLGTTMSSEIDSSLYSWLSGNDVYDENDDGSTADMRPYVHGDVIHSQPAIVNYNTYGNDDTIVVFYGSNDGLFRAAQGGPGDDAGDHRGNELWGLTLPEHLGELEQLNYDASDAAADVAHVTSSFGKIGADKPYFVDGGIGVYTNDAQVSGEAGYGSLGNIGDTVNLYMGMRRGGRFLYALDVNNPTSPRLLWKRSYDARSAQLDDGFSELGETWSKPIPAIVTNRISDASAPDEYREEDKVLLFFGAGYESSIDDSGTSRNDGTPGYSMGRGIYALDALTGDIVAFIGSEEPADFPASATFIQNGHMKWSIPSDLTIIDRDRDGSADRIYVGDTGGHVWRVNLAELKNGKVDMSDTSTTPWEVSLLASVGHEQRFLYPPDVVDAVDDPEAANPLQMGYDSVIIGSGDREDPFDESVNYRFYMFEDKDVSPSSPGGGSGGVPNDPSSSVSGSDWISRSDLSNLTSAGATVDESKEGWYFTLVNGEKVVSNAVTLSGVTYFNTHQPAGAGSCDSLGIARSYAVRISDGEGVSNNDYIPGNDRFEYVPGGGLLPSPVPGIVEIDGNLEQVVISGTHVTTPTATELSRRYRVSRGNLNASD</sequence>
<evidence type="ECO:0000313" key="3">
    <source>
        <dbReference type="EMBL" id="RMA82390.1"/>
    </source>
</evidence>
<reference evidence="3 4" key="1">
    <citation type="submission" date="2018-10" db="EMBL/GenBank/DDBJ databases">
        <title>Genomic Encyclopedia of Type Strains, Phase IV (KMG-IV): sequencing the most valuable type-strain genomes for metagenomic binning, comparative biology and taxonomic classification.</title>
        <authorList>
            <person name="Goeker M."/>
        </authorList>
    </citation>
    <scope>NUCLEOTIDE SEQUENCE [LARGE SCALE GENOMIC DNA]</scope>
    <source>
        <strain evidence="3 4">DSM 25080</strain>
    </source>
</reference>
<keyword evidence="4" id="KW-1185">Reference proteome</keyword>
<comment type="caution">
    <text evidence="3">The sequence shown here is derived from an EMBL/GenBank/DDBJ whole genome shotgun (WGS) entry which is preliminary data.</text>
</comment>
<organism evidence="3 4">
    <name type="scientific">Umboniibacter marinipuniceus</name>
    <dbReference type="NCBI Taxonomy" id="569599"/>
    <lineage>
        <taxon>Bacteria</taxon>
        <taxon>Pseudomonadati</taxon>
        <taxon>Pseudomonadota</taxon>
        <taxon>Gammaproteobacteria</taxon>
        <taxon>Cellvibrionales</taxon>
        <taxon>Cellvibrionaceae</taxon>
        <taxon>Umboniibacter</taxon>
    </lineage>
</organism>
<gene>
    <name evidence="3" type="ORF">DFR27_0339</name>
</gene>
<dbReference type="Proteomes" id="UP000267187">
    <property type="component" value="Unassembled WGS sequence"/>
</dbReference>
<dbReference type="AlphaFoldDB" id="A0A3M0ABV4"/>
<keyword evidence="2" id="KW-0732">Signal</keyword>
<evidence type="ECO:0000256" key="2">
    <source>
        <dbReference type="SAM" id="SignalP"/>
    </source>
</evidence>
<name>A0A3M0ABV4_9GAMM</name>
<accession>A0A3M0ABV4</accession>
<feature type="chain" id="PRO_5018253764" evidence="2">
    <location>
        <begin position="28"/>
        <end position="1113"/>
    </location>
</feature>
<dbReference type="EMBL" id="REFJ01000001">
    <property type="protein sequence ID" value="RMA82390.1"/>
    <property type="molecule type" value="Genomic_DNA"/>
</dbReference>
<evidence type="ECO:0000256" key="1">
    <source>
        <dbReference type="SAM" id="MobiDB-lite"/>
    </source>
</evidence>
<feature type="signal peptide" evidence="2">
    <location>
        <begin position="1"/>
        <end position="27"/>
    </location>
</feature>
<proteinExistence type="predicted"/>
<evidence type="ECO:0000313" key="4">
    <source>
        <dbReference type="Proteomes" id="UP000267187"/>
    </source>
</evidence>